<protein>
    <recommendedName>
        <fullName evidence="10">Sestrin</fullName>
    </recommendedName>
</protein>
<dbReference type="GO" id="GO:1901031">
    <property type="term" value="P:regulation of response to reactive oxygen species"/>
    <property type="evidence" value="ECO:0007669"/>
    <property type="project" value="InterPro"/>
</dbReference>
<dbReference type="FunCoup" id="R7TBJ9">
    <property type="interactions" value="212"/>
</dbReference>
<dbReference type="GO" id="GO:0071233">
    <property type="term" value="P:cellular response to L-leucine"/>
    <property type="evidence" value="ECO:0007669"/>
    <property type="project" value="TreeGrafter"/>
</dbReference>
<reference evidence="9" key="1">
    <citation type="submission" date="2012-12" db="EMBL/GenBank/DDBJ databases">
        <authorList>
            <person name="Hellsten U."/>
            <person name="Grimwood J."/>
            <person name="Chapman J.A."/>
            <person name="Shapiro H."/>
            <person name="Aerts A."/>
            <person name="Otillar R.P."/>
            <person name="Terry A.Y."/>
            <person name="Boore J.L."/>
            <person name="Simakov O."/>
            <person name="Marletaz F."/>
            <person name="Cho S.-J."/>
            <person name="Edsinger-Gonzales E."/>
            <person name="Havlak P."/>
            <person name="Kuo D.-H."/>
            <person name="Larsson T."/>
            <person name="Lv J."/>
            <person name="Arendt D."/>
            <person name="Savage R."/>
            <person name="Osoegawa K."/>
            <person name="de Jong P."/>
            <person name="Lindberg D.R."/>
            <person name="Seaver E.C."/>
            <person name="Weisblat D.A."/>
            <person name="Putnam N.H."/>
            <person name="Grigoriev I.V."/>
            <person name="Rokhsar D.S."/>
        </authorList>
    </citation>
    <scope>NUCLEOTIDE SEQUENCE</scope>
    <source>
        <strain evidence="9">I ESC-2004</strain>
    </source>
</reference>
<dbReference type="PANTHER" id="PTHR12474">
    <property type="entry name" value="P53 REGULATED PA26 NUCLEAR PROTEIN SESTRIN"/>
    <property type="match status" value="1"/>
</dbReference>
<dbReference type="OMA" id="CSYLINI"/>
<dbReference type="SUPFAM" id="SSF69118">
    <property type="entry name" value="AhpD-like"/>
    <property type="match status" value="1"/>
</dbReference>
<dbReference type="EnsemblMetazoa" id="CapteT227278">
    <property type="protein sequence ID" value="CapteP227278"/>
    <property type="gene ID" value="CapteG227278"/>
</dbReference>
<evidence type="ECO:0000256" key="3">
    <source>
        <dbReference type="ARBA" id="ARBA00022490"/>
    </source>
</evidence>
<name>R7TBJ9_CAPTE</name>
<keyword evidence="4" id="KW-0560">Oxidoreductase</keyword>
<evidence type="ECO:0000313" key="8">
    <source>
        <dbReference type="EnsemblMetazoa" id="CapteP227278"/>
    </source>
</evidence>
<dbReference type="GO" id="GO:0005737">
    <property type="term" value="C:cytoplasm"/>
    <property type="evidence" value="ECO:0007669"/>
    <property type="project" value="UniProtKB-SubCell"/>
</dbReference>
<dbReference type="AlphaFoldDB" id="R7TBJ9"/>
<dbReference type="GO" id="GO:1990253">
    <property type="term" value="P:cellular response to leucine starvation"/>
    <property type="evidence" value="ECO:0007669"/>
    <property type="project" value="TreeGrafter"/>
</dbReference>
<dbReference type="Proteomes" id="UP000014760">
    <property type="component" value="Unassembled WGS sequence"/>
</dbReference>
<evidence type="ECO:0008006" key="10">
    <source>
        <dbReference type="Google" id="ProtNLM"/>
    </source>
</evidence>
<gene>
    <name evidence="7" type="ORF">CAPTEDRAFT_227278</name>
</gene>
<proteinExistence type="inferred from homology"/>
<dbReference type="InterPro" id="IPR006730">
    <property type="entry name" value="Sestrin"/>
</dbReference>
<dbReference type="InterPro" id="IPR029032">
    <property type="entry name" value="AhpD-like"/>
</dbReference>
<dbReference type="GO" id="GO:0016239">
    <property type="term" value="P:positive regulation of macroautophagy"/>
    <property type="evidence" value="ECO:0007669"/>
    <property type="project" value="TreeGrafter"/>
</dbReference>
<evidence type="ECO:0000256" key="5">
    <source>
        <dbReference type="ARBA" id="ARBA00049242"/>
    </source>
</evidence>
<dbReference type="GO" id="GO:0070728">
    <property type="term" value="F:L-leucine binding"/>
    <property type="evidence" value="ECO:0007669"/>
    <property type="project" value="TreeGrafter"/>
</dbReference>
<comment type="catalytic activity">
    <reaction evidence="5">
        <text>a hydroperoxide + L-cysteinyl-[protein] = S-hydroxy-L-cysteinyl-[protein] + an alcohol</text>
        <dbReference type="Rhea" id="RHEA:67124"/>
        <dbReference type="Rhea" id="RHEA-COMP:10131"/>
        <dbReference type="Rhea" id="RHEA-COMP:17193"/>
        <dbReference type="ChEBI" id="CHEBI:29950"/>
        <dbReference type="ChEBI" id="CHEBI:30879"/>
        <dbReference type="ChEBI" id="CHEBI:35924"/>
        <dbReference type="ChEBI" id="CHEBI:61973"/>
    </reaction>
    <physiologicalReaction direction="left-to-right" evidence="5">
        <dbReference type="Rhea" id="RHEA:67125"/>
    </physiologicalReaction>
</comment>
<reference evidence="8" key="3">
    <citation type="submission" date="2015-06" db="UniProtKB">
        <authorList>
            <consortium name="EnsemblMetazoa"/>
        </authorList>
    </citation>
    <scope>IDENTIFICATION</scope>
</reference>
<accession>R7TBJ9</accession>
<dbReference type="HOGENOM" id="CLU_020429_2_0_1"/>
<dbReference type="GO" id="GO:0016684">
    <property type="term" value="F:oxidoreductase activity, acting on peroxide as acceptor"/>
    <property type="evidence" value="ECO:0007669"/>
    <property type="project" value="TreeGrafter"/>
</dbReference>
<evidence type="ECO:0000256" key="2">
    <source>
        <dbReference type="ARBA" id="ARBA00008350"/>
    </source>
</evidence>
<dbReference type="Gene3D" id="1.20.1290.10">
    <property type="entry name" value="AhpD-like"/>
    <property type="match status" value="1"/>
</dbReference>
<dbReference type="EMBL" id="KB310648">
    <property type="protein sequence ID" value="ELT91094.1"/>
    <property type="molecule type" value="Genomic_DNA"/>
</dbReference>
<dbReference type="STRING" id="283909.R7TBJ9"/>
<comment type="subcellular location">
    <subcellularLocation>
        <location evidence="1">Cytoplasm</location>
    </subcellularLocation>
</comment>
<keyword evidence="3" id="KW-0963">Cytoplasm</keyword>
<feature type="region of interest" description="Disordered" evidence="6">
    <location>
        <begin position="171"/>
        <end position="203"/>
    </location>
</feature>
<comment type="similarity">
    <text evidence="2">Belongs to the sestrin family.</text>
</comment>
<dbReference type="Pfam" id="PF04636">
    <property type="entry name" value="PA26"/>
    <property type="match status" value="1"/>
</dbReference>
<dbReference type="PANTHER" id="PTHR12474:SF0">
    <property type="entry name" value="SESTRIN HOMOLOG"/>
    <property type="match status" value="1"/>
</dbReference>
<dbReference type="OrthoDB" id="337464at2759"/>
<evidence type="ECO:0000313" key="9">
    <source>
        <dbReference type="Proteomes" id="UP000014760"/>
    </source>
</evidence>
<evidence type="ECO:0000256" key="4">
    <source>
        <dbReference type="ARBA" id="ARBA00023002"/>
    </source>
</evidence>
<organism evidence="7">
    <name type="scientific">Capitella teleta</name>
    <name type="common">Polychaete worm</name>
    <dbReference type="NCBI Taxonomy" id="283909"/>
    <lineage>
        <taxon>Eukaryota</taxon>
        <taxon>Metazoa</taxon>
        <taxon>Spiralia</taxon>
        <taxon>Lophotrochozoa</taxon>
        <taxon>Annelida</taxon>
        <taxon>Polychaeta</taxon>
        <taxon>Sedentaria</taxon>
        <taxon>Scolecida</taxon>
        <taxon>Capitellidae</taxon>
        <taxon>Capitella</taxon>
    </lineage>
</organism>
<dbReference type="FunFam" id="1.20.1290.10:FF:000001">
    <property type="entry name" value="Sestrin 1"/>
    <property type="match status" value="1"/>
</dbReference>
<sequence>MDSCWCCPVQELYVDAFLHNNRLEHMVQVMSFHPDYLACFLKTQQYMLRCYGPLPYDYRHFIAIMAAARHQCSYLIGIQTNEFLLQGGDERWLKGLSHIPKKLQDLYELNKIMAHRPWLISRAHIERLTQGNDNWSIAELTHAVVLLAHFHSLASFVYGCGINAELDQSDGHSFESPGNGGGNSGKSPLSRSPHSLTGSSAHEMEGGIEVLMEKMRRLTEEAAAEEVTQEELLKRFERVETLSAELPAASKQAFSPKEDILCYVDDAEFTYQDFAKRGQPTELPTFRAQDYSWEDHGFSLANRLYPDIGTYLDDKFNTAYNLTYFTMGDNTDVDTSSFRRSIWNYIHCMFGIRHDDYDYCEVNQLLERNLKAYVKTVTCFPERVTRRDYDSFMREFKHSEKVHVNLMVLEARMQAELLYALRAINRYMT</sequence>
<dbReference type="EMBL" id="AMQN01013977">
    <property type="status" value="NOT_ANNOTATED_CDS"/>
    <property type="molecule type" value="Genomic_DNA"/>
</dbReference>
<reference evidence="7 9" key="2">
    <citation type="journal article" date="2013" name="Nature">
        <title>Insights into bilaterian evolution from three spiralian genomes.</title>
        <authorList>
            <person name="Simakov O."/>
            <person name="Marletaz F."/>
            <person name="Cho S.J."/>
            <person name="Edsinger-Gonzales E."/>
            <person name="Havlak P."/>
            <person name="Hellsten U."/>
            <person name="Kuo D.H."/>
            <person name="Larsson T."/>
            <person name="Lv J."/>
            <person name="Arendt D."/>
            <person name="Savage R."/>
            <person name="Osoegawa K."/>
            <person name="de Jong P."/>
            <person name="Grimwood J."/>
            <person name="Chapman J.A."/>
            <person name="Shapiro H."/>
            <person name="Aerts A."/>
            <person name="Otillar R.P."/>
            <person name="Terry A.Y."/>
            <person name="Boore J.L."/>
            <person name="Grigoriev I.V."/>
            <person name="Lindberg D.R."/>
            <person name="Seaver E.C."/>
            <person name="Weisblat D.A."/>
            <person name="Putnam N.H."/>
            <person name="Rokhsar D.S."/>
        </authorList>
    </citation>
    <scope>NUCLEOTIDE SEQUENCE</scope>
    <source>
        <strain evidence="7 9">I ESC-2004</strain>
    </source>
</reference>
<dbReference type="GO" id="GO:1904262">
    <property type="term" value="P:negative regulation of TORC1 signaling"/>
    <property type="evidence" value="ECO:0007669"/>
    <property type="project" value="UniProtKB-ARBA"/>
</dbReference>
<dbReference type="GO" id="GO:0005634">
    <property type="term" value="C:nucleus"/>
    <property type="evidence" value="ECO:0007669"/>
    <property type="project" value="InterPro"/>
</dbReference>
<keyword evidence="9" id="KW-1185">Reference proteome</keyword>
<evidence type="ECO:0000256" key="1">
    <source>
        <dbReference type="ARBA" id="ARBA00004496"/>
    </source>
</evidence>
<evidence type="ECO:0000313" key="7">
    <source>
        <dbReference type="EMBL" id="ELT91094.1"/>
    </source>
</evidence>
<evidence type="ECO:0000256" key="6">
    <source>
        <dbReference type="SAM" id="MobiDB-lite"/>
    </source>
</evidence>